<sequence length="427" mass="46624">MNKNWNGKPFNWGFILWLALWLAACQPGNTHDHEGLYTCPMHPQVIQEGPGSCPVCGMDLVPQASEGDEAPLPEGIARLSEASDEAIVGRTATIRPSRMSQKATLTLEGNVVPDPRHVHTVPARVAGRIERLYVKYPYQSVRKGEKLLDVYSPELVTAQKELLYVAKQQDTQLIEAAKQKLRLLGTTDRQIDRLLQTGQPSYTVALYSPYDGYVTDLNATALPEVRPAGAGMATATGMGMGSAASQRNDGGAAPTLSLREGSYVSVGQSLFQVVDPSRLWAEFLAPAADARQVEEGMPLQLLLGNGDTLATQVDFVQPFYQRGEPFARLRVYLHDVNARVAVGQLVRGRLTYTTPEQLWVPREAVVDLGAEAVVFRRKGDAFRPVPVTTGAMINGKRAILSGLEGDEWLAANAQMLVDSESFIQVNE</sequence>
<name>A0A1G9AAP4_9BACT</name>
<dbReference type="InterPro" id="IPR058791">
    <property type="entry name" value="3HB_CusB"/>
</dbReference>
<dbReference type="Pfam" id="PF25919">
    <property type="entry name" value="BSH_CusB"/>
    <property type="match status" value="1"/>
</dbReference>
<reference evidence="6 7" key="1">
    <citation type="submission" date="2016-10" db="EMBL/GenBank/DDBJ databases">
        <authorList>
            <person name="de Groot N.N."/>
        </authorList>
    </citation>
    <scope>NUCLEOTIDE SEQUENCE [LARGE SCALE GENOMIC DNA]</scope>
    <source>
        <strain evidence="6 7">DSM 25186</strain>
    </source>
</reference>
<dbReference type="Gene3D" id="2.40.30.170">
    <property type="match status" value="1"/>
</dbReference>
<dbReference type="GO" id="GO:0030313">
    <property type="term" value="C:cell envelope"/>
    <property type="evidence" value="ECO:0007669"/>
    <property type="project" value="TreeGrafter"/>
</dbReference>
<dbReference type="Pfam" id="PF19335">
    <property type="entry name" value="HMBD"/>
    <property type="match status" value="1"/>
</dbReference>
<feature type="domain" description="CusB-like barrel-sandwich hybrid" evidence="4">
    <location>
        <begin position="118"/>
        <end position="219"/>
    </location>
</feature>
<dbReference type="Gene3D" id="6.10.140.730">
    <property type="match status" value="1"/>
</dbReference>
<keyword evidence="7" id="KW-1185">Reference proteome</keyword>
<organism evidence="6 7">
    <name type="scientific">Catalinimonas alkaloidigena</name>
    <dbReference type="NCBI Taxonomy" id="1075417"/>
    <lineage>
        <taxon>Bacteria</taxon>
        <taxon>Pseudomonadati</taxon>
        <taxon>Bacteroidota</taxon>
        <taxon>Cytophagia</taxon>
        <taxon>Cytophagales</taxon>
        <taxon>Catalimonadaceae</taxon>
        <taxon>Catalinimonas</taxon>
    </lineage>
</organism>
<feature type="domain" description="Heavy metal binding" evidence="2">
    <location>
        <begin position="37"/>
        <end position="62"/>
    </location>
</feature>
<dbReference type="InterPro" id="IPR045800">
    <property type="entry name" value="HMBD"/>
</dbReference>
<dbReference type="PANTHER" id="PTHR30097:SF4">
    <property type="entry name" value="SLR6042 PROTEIN"/>
    <property type="match status" value="1"/>
</dbReference>
<gene>
    <name evidence="6" type="ORF">SAMN05421823_102231</name>
</gene>
<dbReference type="EMBL" id="FNFO01000002">
    <property type="protein sequence ID" value="SDK24367.1"/>
    <property type="molecule type" value="Genomic_DNA"/>
</dbReference>
<dbReference type="InterPro" id="IPR058790">
    <property type="entry name" value="BSH_CusB"/>
</dbReference>
<dbReference type="STRING" id="1075417.SAMN05421823_102231"/>
<evidence type="ECO:0000313" key="6">
    <source>
        <dbReference type="EMBL" id="SDK24367.1"/>
    </source>
</evidence>
<accession>A0A1G9AAP4</accession>
<proteinExistence type="predicted"/>
<evidence type="ECO:0000259" key="3">
    <source>
        <dbReference type="Pfam" id="PF25869"/>
    </source>
</evidence>
<dbReference type="PROSITE" id="PS51257">
    <property type="entry name" value="PROKAR_LIPOPROTEIN"/>
    <property type="match status" value="1"/>
</dbReference>
<dbReference type="RefSeq" id="WP_176955896.1">
    <property type="nucleotide sequence ID" value="NZ_FNFO01000002.1"/>
</dbReference>
<dbReference type="GO" id="GO:0046872">
    <property type="term" value="F:metal ion binding"/>
    <property type="evidence" value="ECO:0007669"/>
    <property type="project" value="InterPro"/>
</dbReference>
<evidence type="ECO:0000256" key="1">
    <source>
        <dbReference type="ARBA" id="ARBA00022448"/>
    </source>
</evidence>
<evidence type="ECO:0000259" key="2">
    <source>
        <dbReference type="Pfam" id="PF19335"/>
    </source>
</evidence>
<dbReference type="InterPro" id="IPR058649">
    <property type="entry name" value="CzcB_C"/>
</dbReference>
<evidence type="ECO:0000259" key="5">
    <source>
        <dbReference type="Pfam" id="PF25975"/>
    </source>
</evidence>
<feature type="domain" description="CzcB-like C-terminal circularly permuted SH3-like" evidence="5">
    <location>
        <begin position="360"/>
        <end position="412"/>
    </location>
</feature>
<protein>
    <submittedName>
        <fullName evidence="6">Multidrug efflux pump subunit AcrA (Membrane-fusion protein)</fullName>
    </submittedName>
</protein>
<evidence type="ECO:0000259" key="4">
    <source>
        <dbReference type="Pfam" id="PF25919"/>
    </source>
</evidence>
<evidence type="ECO:0000313" key="7">
    <source>
        <dbReference type="Proteomes" id="UP000198510"/>
    </source>
</evidence>
<dbReference type="InterPro" id="IPR051909">
    <property type="entry name" value="MFP_Cation_Efflux"/>
</dbReference>
<feature type="domain" description="CusB-like three alpha-helical bundle" evidence="3">
    <location>
        <begin position="154"/>
        <end position="201"/>
    </location>
</feature>
<keyword evidence="1" id="KW-0813">Transport</keyword>
<dbReference type="Proteomes" id="UP000198510">
    <property type="component" value="Unassembled WGS sequence"/>
</dbReference>
<dbReference type="PANTHER" id="PTHR30097">
    <property type="entry name" value="CATION EFFLUX SYSTEM PROTEIN CUSB"/>
    <property type="match status" value="1"/>
</dbReference>
<dbReference type="GO" id="GO:0015679">
    <property type="term" value="P:plasma membrane copper ion transport"/>
    <property type="evidence" value="ECO:0007669"/>
    <property type="project" value="TreeGrafter"/>
</dbReference>
<dbReference type="GO" id="GO:0060003">
    <property type="term" value="P:copper ion export"/>
    <property type="evidence" value="ECO:0007669"/>
    <property type="project" value="TreeGrafter"/>
</dbReference>
<dbReference type="Pfam" id="PF25869">
    <property type="entry name" value="3HB_CusB"/>
    <property type="match status" value="1"/>
</dbReference>
<dbReference type="Gene3D" id="2.40.420.20">
    <property type="match status" value="1"/>
</dbReference>
<dbReference type="AlphaFoldDB" id="A0A1G9AAP4"/>
<dbReference type="Pfam" id="PF25975">
    <property type="entry name" value="CzcB_C"/>
    <property type="match status" value="1"/>
</dbReference>